<keyword evidence="9" id="KW-1185">Reference proteome</keyword>
<feature type="transmembrane region" description="Helical" evidence="6">
    <location>
        <begin position="130"/>
        <end position="147"/>
    </location>
</feature>
<dbReference type="EMBL" id="JWYV01000005">
    <property type="protein sequence ID" value="KKD00204.1"/>
    <property type="molecule type" value="Genomic_DNA"/>
</dbReference>
<dbReference type="SUPFAM" id="SSF103481">
    <property type="entry name" value="Multidrug resistance efflux transporter EmrE"/>
    <property type="match status" value="2"/>
</dbReference>
<dbReference type="InterPro" id="IPR000620">
    <property type="entry name" value="EamA_dom"/>
</dbReference>
<evidence type="ECO:0000256" key="6">
    <source>
        <dbReference type="SAM" id="Phobius"/>
    </source>
</evidence>
<evidence type="ECO:0000256" key="4">
    <source>
        <dbReference type="ARBA" id="ARBA00022989"/>
    </source>
</evidence>
<feature type="transmembrane region" description="Helical" evidence="6">
    <location>
        <begin position="255"/>
        <end position="273"/>
    </location>
</feature>
<gene>
    <name evidence="8" type="ORF">KY46_07970</name>
</gene>
<keyword evidence="4 6" id="KW-1133">Transmembrane helix</keyword>
<dbReference type="Pfam" id="PF00892">
    <property type="entry name" value="EamA"/>
    <property type="match status" value="2"/>
</dbReference>
<protein>
    <submittedName>
        <fullName evidence="8">Membrane protein</fullName>
    </submittedName>
</protein>
<dbReference type="Proteomes" id="UP000033633">
    <property type="component" value="Unassembled WGS sequence"/>
</dbReference>
<dbReference type="AlphaFoldDB" id="A0A0F5VDK7"/>
<feature type="domain" description="EamA" evidence="7">
    <location>
        <begin position="12"/>
        <end position="143"/>
    </location>
</feature>
<feature type="transmembrane region" description="Helical" evidence="6">
    <location>
        <begin position="7"/>
        <end position="27"/>
    </location>
</feature>
<sequence>MSERKPVDVTALSIMVVFCFVMGLQQIFLKATGEDIAPILQIGIRSGIAAVLVCLYVVLRRKRLFFADGNWKPGIIVGILFALEYLFLGEALRYTSASHAVVFLYTSPVFSALMLHFLIDSERLSKTQWAGILLAFCGIAVAFLLHSEDNSAITQPNQLWGDFLALLGGVAWAATTILIRSTKLARISSEQTLLYQLVIASIVLITAAVLMDQFHINPTPLAIASVAFQTLIISFAGLLLWFWMLNTYIASRLGVLSFMTPLYGVVLGAWILDEAIEPGFVYGATMVITGIVLVSGHSWIKQWLAGKLLKKELPVNK</sequence>
<evidence type="ECO:0000256" key="1">
    <source>
        <dbReference type="ARBA" id="ARBA00004141"/>
    </source>
</evidence>
<evidence type="ECO:0000259" key="7">
    <source>
        <dbReference type="Pfam" id="PF00892"/>
    </source>
</evidence>
<evidence type="ECO:0000256" key="3">
    <source>
        <dbReference type="ARBA" id="ARBA00022692"/>
    </source>
</evidence>
<feature type="transmembrane region" description="Helical" evidence="6">
    <location>
        <begin position="100"/>
        <end position="118"/>
    </location>
</feature>
<name>A0A0F5VDK7_9GAMM</name>
<feature type="domain" description="EamA" evidence="7">
    <location>
        <begin position="159"/>
        <end position="295"/>
    </location>
</feature>
<evidence type="ECO:0000313" key="8">
    <source>
        <dbReference type="EMBL" id="KKD00204.1"/>
    </source>
</evidence>
<dbReference type="InterPro" id="IPR037185">
    <property type="entry name" value="EmrE-like"/>
</dbReference>
<comment type="similarity">
    <text evidence="2">Belongs to the EamA transporter family.</text>
</comment>
<dbReference type="PANTHER" id="PTHR32322">
    <property type="entry name" value="INNER MEMBRANE TRANSPORTER"/>
    <property type="match status" value="1"/>
</dbReference>
<evidence type="ECO:0000313" key="9">
    <source>
        <dbReference type="Proteomes" id="UP000033633"/>
    </source>
</evidence>
<dbReference type="PANTHER" id="PTHR32322:SF2">
    <property type="entry name" value="EAMA DOMAIN-CONTAINING PROTEIN"/>
    <property type="match status" value="1"/>
</dbReference>
<dbReference type="GO" id="GO:0016020">
    <property type="term" value="C:membrane"/>
    <property type="evidence" value="ECO:0007669"/>
    <property type="project" value="UniProtKB-SubCell"/>
</dbReference>
<feature type="transmembrane region" description="Helical" evidence="6">
    <location>
        <begin position="71"/>
        <end position="88"/>
    </location>
</feature>
<proteinExistence type="inferred from homology"/>
<reference evidence="8 9" key="1">
    <citation type="submission" date="2014-12" db="EMBL/GenBank/DDBJ databases">
        <title>Mercury Reductase activity and rhizosphere competence traits in the genome of root associated Photobacterium halotolerans MELD1.</title>
        <authorList>
            <person name="Mathew D.C."/>
            <person name="Huang C.-C."/>
        </authorList>
    </citation>
    <scope>NUCLEOTIDE SEQUENCE [LARGE SCALE GENOMIC DNA]</scope>
    <source>
        <strain evidence="8 9">MELD1</strain>
    </source>
</reference>
<feature type="transmembrane region" description="Helical" evidence="6">
    <location>
        <begin position="159"/>
        <end position="180"/>
    </location>
</feature>
<comment type="caution">
    <text evidence="8">The sequence shown here is derived from an EMBL/GenBank/DDBJ whole genome shotgun (WGS) entry which is preliminary data.</text>
</comment>
<evidence type="ECO:0000256" key="2">
    <source>
        <dbReference type="ARBA" id="ARBA00007362"/>
    </source>
</evidence>
<feature type="transmembrane region" description="Helical" evidence="6">
    <location>
        <begin position="222"/>
        <end position="243"/>
    </location>
</feature>
<organism evidence="8 9">
    <name type="scientific">Photobacterium halotolerans</name>
    <dbReference type="NCBI Taxonomy" id="265726"/>
    <lineage>
        <taxon>Bacteria</taxon>
        <taxon>Pseudomonadati</taxon>
        <taxon>Pseudomonadota</taxon>
        <taxon>Gammaproteobacteria</taxon>
        <taxon>Vibrionales</taxon>
        <taxon>Vibrionaceae</taxon>
        <taxon>Photobacterium</taxon>
    </lineage>
</organism>
<comment type="subcellular location">
    <subcellularLocation>
        <location evidence="1">Membrane</location>
        <topology evidence="1">Multi-pass membrane protein</topology>
    </subcellularLocation>
</comment>
<dbReference type="InterPro" id="IPR050638">
    <property type="entry name" value="AA-Vitamin_Transporters"/>
</dbReference>
<dbReference type="PATRIC" id="fig|265726.11.peg.3718"/>
<dbReference type="OrthoDB" id="4485708at2"/>
<feature type="transmembrane region" description="Helical" evidence="6">
    <location>
        <begin position="192"/>
        <end position="210"/>
    </location>
</feature>
<accession>A0A0F5VDK7</accession>
<feature type="transmembrane region" description="Helical" evidence="6">
    <location>
        <begin position="279"/>
        <end position="300"/>
    </location>
</feature>
<keyword evidence="3 6" id="KW-0812">Transmembrane</keyword>
<keyword evidence="5 6" id="KW-0472">Membrane</keyword>
<feature type="transmembrane region" description="Helical" evidence="6">
    <location>
        <begin position="39"/>
        <end position="59"/>
    </location>
</feature>
<dbReference type="RefSeq" id="WP_046220124.1">
    <property type="nucleotide sequence ID" value="NZ_JWYV01000005.1"/>
</dbReference>
<evidence type="ECO:0000256" key="5">
    <source>
        <dbReference type="ARBA" id="ARBA00023136"/>
    </source>
</evidence>